<dbReference type="Gene3D" id="2.60.340.10">
    <property type="entry name" value="baseplate structural protein gp8, domain 1"/>
    <property type="match status" value="2"/>
</dbReference>
<accession>A0A6J5M6G5</accession>
<organism evidence="1">
    <name type="scientific">uncultured Caudovirales phage</name>
    <dbReference type="NCBI Taxonomy" id="2100421"/>
    <lineage>
        <taxon>Viruses</taxon>
        <taxon>Duplodnaviria</taxon>
        <taxon>Heunggongvirae</taxon>
        <taxon>Uroviricota</taxon>
        <taxon>Caudoviricetes</taxon>
        <taxon>Peduoviridae</taxon>
        <taxon>Maltschvirus</taxon>
        <taxon>Maltschvirus maltsch</taxon>
    </lineage>
</organism>
<sequence>MATLTINHYINEANSFITDIRNNRNGYYLFAARSRPWANSSGGDDDTAVLATNNSVAQVEQVVYDDLLFGKLLADDGVSFVAPRIDWTANTAYAAYNQDDANLYSKDFYVVTDSFEVYKCIDNNNGANSTVKPSLTATSGVFKTGDGYVWKYMYTVDPASNTKFTTTSYIPVVPNTAVQGNATPGSIDVIKITNGGSGYEVYETGYIGGVVNKFVVQLPPTSSNTDDYYVSSSIYLKSGFGAGQIREISSSNGTSKQIIVDEPFETYARLDLGNVQGTVATGYFVEQPFDDVNYLYAQGYFNINTTVTQSDTGTTGRVLAANTTVLQISRNISNTLFSLGLPIVDTSFSGTLKAGTVSIGNVGACNLAFVTAAGSGYNANATVTITANGTGSGAAANAQANATGKITAINITSVGSEYFVAPTLAVSPPTAQTFNANTAVTGGSGAGSNNIIALATAAAFVANDLVTYTVSAGNTTIGGLVSGTSYFVEFANSTVVALKSSLTGSRIGLTKGLDETGHTLQGQTATAVMFCDNQIVRGSSTQLNDSANGYANGEYIRIGANTVSNIRRVANSVNTTVVIVEQPFSTSFTASANVHFKMPVAAEPVSIVVQGANGYVSNTNLTSVQIAITNSALSGTLFTVGEKVNMTNSARVNQGANGIIAYTNTSAVILSSVTGTWQSNSGGTQFFVSGESSQQLSQISLVTSNPNITLNEPSGAFKLGYPVTFRTIPGAPPSGNAVLVATITLPNDQTEYQIGPTVSIEGDGANAIAVAVVNTASNSSYEIVGIDVINPGFGYTQANVFIFANTLYGTNATATAVISPVFGHGYDPVTELGARYVGINGLFDELSNESYKFPGYGEYRKVGILENPQFKDLTVTLKDFDRANFTLNAASYSSTLGWEPGEVVVQSTTNAAGVVVFGNNSFLQLKNVKGTFNVSNTVYGFFSNTTVNVNAVETIRFPVGNSAAIVTQANSGATGVIVSSVNNTVYMMSNVVGQFADGDIMYDTVANAYATVDTIFTSNNTVDASADFGNKFNQTARITLTSENGTFLFNEYVQQEVSLARGRIVSATNEKDLVVSNVTGSFAVGQTITDETTNANGICVFANSTYLKLTSVSQDVDFSGIPNPHNINNGLGSTATIDNVLTVLVLNDVFDETNFQAGNNAIVGQLTGSSGTCNSHLLIRNPDLVRDTGKVIYTESFTPVERSPTSKEEVKLVIKF</sequence>
<gene>
    <name evidence="1" type="ORF">UFOVP395_81</name>
</gene>
<dbReference type="SUPFAM" id="SSF89433">
    <property type="entry name" value="Baseplate structural protein gp8"/>
    <property type="match status" value="1"/>
</dbReference>
<name>A0A6J5M6G5_9CAUD</name>
<protein>
    <submittedName>
        <fullName evidence="1">Uncharacterized protein</fullName>
    </submittedName>
</protein>
<dbReference type="EMBL" id="LR796380">
    <property type="protein sequence ID" value="CAB4140746.1"/>
    <property type="molecule type" value="Genomic_DNA"/>
</dbReference>
<dbReference type="InterPro" id="IPR036327">
    <property type="entry name" value="Gp8_sf"/>
</dbReference>
<reference evidence="1" key="1">
    <citation type="submission" date="2020-04" db="EMBL/GenBank/DDBJ databases">
        <authorList>
            <person name="Chiriac C."/>
            <person name="Salcher M."/>
            <person name="Ghai R."/>
            <person name="Kavagutti S V."/>
        </authorList>
    </citation>
    <scope>NUCLEOTIDE SEQUENCE</scope>
</reference>
<proteinExistence type="predicted"/>
<evidence type="ECO:0000313" key="1">
    <source>
        <dbReference type="EMBL" id="CAB4140746.1"/>
    </source>
</evidence>